<dbReference type="CDD" id="cd04301">
    <property type="entry name" value="NAT_SF"/>
    <property type="match status" value="2"/>
</dbReference>
<dbReference type="SUPFAM" id="SSF55729">
    <property type="entry name" value="Acyl-CoA N-acyltransferases (Nat)"/>
    <property type="match status" value="2"/>
</dbReference>
<dbReference type="PANTHER" id="PTHR43877">
    <property type="entry name" value="AMINOALKYLPHOSPHONATE N-ACETYLTRANSFERASE-RELATED-RELATED"/>
    <property type="match status" value="1"/>
</dbReference>
<evidence type="ECO:0000256" key="2">
    <source>
        <dbReference type="ARBA" id="ARBA00023315"/>
    </source>
</evidence>
<sequence>MYRMSPISSFSLRPLRREDVTVAADQLMLASATGVRHHLELQLAAASAGERGSGFVAERDGVVIGAALLSTEPTMPGAVVTLVAVSRQARGHGVGRALADLLDEQLADETLPASCILRDDLTEGRGFAERRGFTLSGHSVGWSIDLSAQDSKLEAAAHEAAQTAGVRVRQAELTREVSGVLECAARCMPGMPGAQGRDAEQGRDYFPGDAVVLLAERDNPSSGEAGRLPLGMTAIAPRVEENSWYTLFTGVDPSLRRGGIGRALKTESFQRARRAGARSVLTHNHDTNAAIIGLNTAFDMRRAPGYWDLRRTTSK</sequence>
<proteinExistence type="predicted"/>
<dbReference type="Gene3D" id="3.40.630.30">
    <property type="match status" value="1"/>
</dbReference>
<dbReference type="Pfam" id="PF00583">
    <property type="entry name" value="Acetyltransf_1"/>
    <property type="match status" value="2"/>
</dbReference>
<dbReference type="PROSITE" id="PS51186">
    <property type="entry name" value="GNAT"/>
    <property type="match status" value="1"/>
</dbReference>
<feature type="domain" description="N-acetyltransferase" evidence="3">
    <location>
        <begin position="10"/>
        <end position="156"/>
    </location>
</feature>
<keyword evidence="2" id="KW-0012">Acyltransferase</keyword>
<dbReference type="AlphaFoldDB" id="A0A369V3I0"/>
<accession>A0A369V3I0</accession>
<comment type="caution">
    <text evidence="4">The sequence shown here is derived from an EMBL/GenBank/DDBJ whole genome shotgun (WGS) entry which is preliminary data.</text>
</comment>
<dbReference type="InterPro" id="IPR050832">
    <property type="entry name" value="Bact_Acetyltransf"/>
</dbReference>
<evidence type="ECO:0000256" key="1">
    <source>
        <dbReference type="ARBA" id="ARBA00022679"/>
    </source>
</evidence>
<name>A0A369V3I0_9ACTN</name>
<dbReference type="GO" id="GO:0016747">
    <property type="term" value="F:acyltransferase activity, transferring groups other than amino-acyl groups"/>
    <property type="evidence" value="ECO:0007669"/>
    <property type="project" value="InterPro"/>
</dbReference>
<evidence type="ECO:0000313" key="5">
    <source>
        <dbReference type="Proteomes" id="UP000253742"/>
    </source>
</evidence>
<dbReference type="InterPro" id="IPR016181">
    <property type="entry name" value="Acyl_CoA_acyltransferase"/>
</dbReference>
<protein>
    <submittedName>
        <fullName evidence="4">GNAT family N-acetyltransferase</fullName>
    </submittedName>
</protein>
<evidence type="ECO:0000313" key="4">
    <source>
        <dbReference type="EMBL" id="RDD85099.1"/>
    </source>
</evidence>
<dbReference type="Proteomes" id="UP000253742">
    <property type="component" value="Unassembled WGS sequence"/>
</dbReference>
<organism evidence="4 5">
    <name type="scientific">Streptomyces parvulus</name>
    <dbReference type="NCBI Taxonomy" id="146923"/>
    <lineage>
        <taxon>Bacteria</taxon>
        <taxon>Bacillati</taxon>
        <taxon>Actinomycetota</taxon>
        <taxon>Actinomycetes</taxon>
        <taxon>Kitasatosporales</taxon>
        <taxon>Streptomycetaceae</taxon>
        <taxon>Streptomyces</taxon>
    </lineage>
</organism>
<reference evidence="4 5" key="1">
    <citation type="submission" date="2018-07" db="EMBL/GenBank/DDBJ databases">
        <title>Genome guided investigation of antibiotics producing actinomycetales strain isolated from a Macau mangrove ecosystem.</title>
        <authorList>
            <person name="Hu D."/>
        </authorList>
    </citation>
    <scope>NUCLEOTIDE SEQUENCE [LARGE SCALE GENOMIC DNA]</scope>
    <source>
        <strain evidence="4 5">2297</strain>
    </source>
</reference>
<gene>
    <name evidence="4" type="ORF">DVZ84_31690</name>
</gene>
<keyword evidence="1 4" id="KW-0808">Transferase</keyword>
<dbReference type="EMBL" id="QQBH01000030">
    <property type="protein sequence ID" value="RDD85099.1"/>
    <property type="molecule type" value="Genomic_DNA"/>
</dbReference>
<evidence type="ECO:0000259" key="3">
    <source>
        <dbReference type="PROSITE" id="PS51186"/>
    </source>
</evidence>
<dbReference type="InterPro" id="IPR000182">
    <property type="entry name" value="GNAT_dom"/>
</dbReference>